<dbReference type="AlphaFoldDB" id="A0AAV5U8Z3"/>
<gene>
    <name evidence="1" type="ORF">PENTCL1PPCAC_25520</name>
</gene>
<feature type="non-terminal residue" evidence="1">
    <location>
        <position position="1"/>
    </location>
</feature>
<keyword evidence="2" id="KW-1185">Reference proteome</keyword>
<dbReference type="Proteomes" id="UP001432027">
    <property type="component" value="Unassembled WGS sequence"/>
</dbReference>
<accession>A0AAV5U8Z3</accession>
<comment type="caution">
    <text evidence="1">The sequence shown here is derived from an EMBL/GenBank/DDBJ whole genome shotgun (WGS) entry which is preliminary data.</text>
</comment>
<sequence length="195" mass="21527">IQSLIRAASDIDLADVLLQAPSLTPLLLQSLSPSSHRFRHCLGRDFTLAMTLVKGLEESRLHIYHRTQLPLRPDVLHLIDSSEYSLHRENVRGTALGCQPSEIGNLGVDEVFPDQISLTVILHHCTVSVRIAGSILDDCHPVAPHRHVLSGHEICVDRMHSRANTDESSQHSVAFLHVQTQLRKPFDPVVGNAGA</sequence>
<evidence type="ECO:0000313" key="2">
    <source>
        <dbReference type="Proteomes" id="UP001432027"/>
    </source>
</evidence>
<name>A0AAV5U8Z3_9BILA</name>
<protein>
    <submittedName>
        <fullName evidence="1">Uncharacterized protein</fullName>
    </submittedName>
</protein>
<dbReference type="EMBL" id="BTSX01000006">
    <property type="protein sequence ID" value="GMT03346.1"/>
    <property type="molecule type" value="Genomic_DNA"/>
</dbReference>
<reference evidence="1" key="1">
    <citation type="submission" date="2023-10" db="EMBL/GenBank/DDBJ databases">
        <title>Genome assembly of Pristionchus species.</title>
        <authorList>
            <person name="Yoshida K."/>
            <person name="Sommer R.J."/>
        </authorList>
    </citation>
    <scope>NUCLEOTIDE SEQUENCE</scope>
    <source>
        <strain evidence="1">RS0144</strain>
    </source>
</reference>
<proteinExistence type="predicted"/>
<evidence type="ECO:0000313" key="1">
    <source>
        <dbReference type="EMBL" id="GMT03346.1"/>
    </source>
</evidence>
<feature type="non-terminal residue" evidence="1">
    <location>
        <position position="195"/>
    </location>
</feature>
<organism evidence="1 2">
    <name type="scientific">Pristionchus entomophagus</name>
    <dbReference type="NCBI Taxonomy" id="358040"/>
    <lineage>
        <taxon>Eukaryota</taxon>
        <taxon>Metazoa</taxon>
        <taxon>Ecdysozoa</taxon>
        <taxon>Nematoda</taxon>
        <taxon>Chromadorea</taxon>
        <taxon>Rhabditida</taxon>
        <taxon>Rhabditina</taxon>
        <taxon>Diplogasteromorpha</taxon>
        <taxon>Diplogasteroidea</taxon>
        <taxon>Neodiplogasteridae</taxon>
        <taxon>Pristionchus</taxon>
    </lineage>
</organism>